<evidence type="ECO:0000313" key="2">
    <source>
        <dbReference type="EMBL" id="RXE55441.1"/>
    </source>
</evidence>
<comment type="caution">
    <text evidence="2">The sequence shown here is derived from an EMBL/GenBank/DDBJ whole genome shotgun (WGS) entry which is preliminary data.</text>
</comment>
<reference evidence="2 3" key="1">
    <citation type="journal article" date="2015" name="Int. J. Syst. Evol. Microbiol.">
        <title>Methanoculleus taiwanensis sp. nov., a methanogen isolated from deep marine sediment at the deformation front area near Taiwan.</title>
        <authorList>
            <person name="Weng C.Y."/>
            <person name="Chen S.C."/>
            <person name="Lai M.C."/>
            <person name="Wu S.Y."/>
            <person name="Lin S."/>
            <person name="Yang T.F."/>
            <person name="Chen P.C."/>
        </authorList>
    </citation>
    <scope>NUCLEOTIDE SEQUENCE [LARGE SCALE GENOMIC DNA]</scope>
    <source>
        <strain evidence="2 3">CYW4</strain>
    </source>
</reference>
<evidence type="ECO:0000313" key="3">
    <source>
        <dbReference type="Proteomes" id="UP000290932"/>
    </source>
</evidence>
<dbReference type="CDD" id="cd04301">
    <property type="entry name" value="NAT_SF"/>
    <property type="match status" value="1"/>
</dbReference>
<gene>
    <name evidence="2" type="ORF">ABH15_11930</name>
</gene>
<dbReference type="PANTHER" id="PTHR43233">
    <property type="entry name" value="FAMILY N-ACETYLTRANSFERASE, PUTATIVE (AFU_ORTHOLOGUE AFUA_6G03350)-RELATED"/>
    <property type="match status" value="1"/>
</dbReference>
<dbReference type="Proteomes" id="UP000290932">
    <property type="component" value="Unassembled WGS sequence"/>
</dbReference>
<dbReference type="InterPro" id="IPR016181">
    <property type="entry name" value="Acyl_CoA_acyltransferase"/>
</dbReference>
<dbReference type="Pfam" id="PF00583">
    <property type="entry name" value="Acetyltransf_1"/>
    <property type="match status" value="1"/>
</dbReference>
<dbReference type="InterPro" id="IPR053144">
    <property type="entry name" value="Acetyltransferase_Butenolide"/>
</dbReference>
<dbReference type="SUPFAM" id="SSF55729">
    <property type="entry name" value="Acyl-CoA N-acyltransferases (Nat)"/>
    <property type="match status" value="1"/>
</dbReference>
<organism evidence="2 3">
    <name type="scientific">Methanoculleus taiwanensis</name>
    <dbReference type="NCBI Taxonomy" id="1550565"/>
    <lineage>
        <taxon>Archaea</taxon>
        <taxon>Methanobacteriati</taxon>
        <taxon>Methanobacteriota</taxon>
        <taxon>Stenosarchaea group</taxon>
        <taxon>Methanomicrobia</taxon>
        <taxon>Methanomicrobiales</taxon>
        <taxon>Methanomicrobiaceae</taxon>
        <taxon>Methanoculleus</taxon>
    </lineage>
</organism>
<dbReference type="RefSeq" id="WP_128694625.1">
    <property type="nucleotide sequence ID" value="NZ_LHQS01000003.1"/>
</dbReference>
<dbReference type="GO" id="GO:0016747">
    <property type="term" value="F:acyltransferase activity, transferring groups other than amino-acyl groups"/>
    <property type="evidence" value="ECO:0007669"/>
    <property type="project" value="InterPro"/>
</dbReference>
<dbReference type="InterPro" id="IPR000182">
    <property type="entry name" value="GNAT_dom"/>
</dbReference>
<dbReference type="AlphaFoldDB" id="A0A498GXA3"/>
<accession>A0A498GXA3</accession>
<name>A0A498GXA3_9EURY</name>
<sequence length="132" mass="14598">MVNTWDEEVIADLYRAGGWWNERWDPAGLDALVRGSFAFAVAVERESGRAVGMGRVISDGVSDGYIQDLVVLPDYRGRGIGKMLVAALLEQCKTAGLGWIGLIAEPGTEEFYQPMGFSRLEGFVPMRYYGEQ</sequence>
<dbReference type="PROSITE" id="PS51186">
    <property type="entry name" value="GNAT"/>
    <property type="match status" value="1"/>
</dbReference>
<proteinExistence type="predicted"/>
<feature type="domain" description="N-acetyltransferase" evidence="1">
    <location>
        <begin position="1"/>
        <end position="132"/>
    </location>
</feature>
<keyword evidence="3" id="KW-1185">Reference proteome</keyword>
<keyword evidence="2" id="KW-0808">Transferase</keyword>
<dbReference type="EMBL" id="LHQS01000003">
    <property type="protein sequence ID" value="RXE55441.1"/>
    <property type="molecule type" value="Genomic_DNA"/>
</dbReference>
<dbReference type="OrthoDB" id="87545at2157"/>
<protein>
    <submittedName>
        <fullName evidence="2">GCN5 family acetyltransferase</fullName>
    </submittedName>
</protein>
<dbReference type="Gene3D" id="3.40.630.30">
    <property type="match status" value="1"/>
</dbReference>
<evidence type="ECO:0000259" key="1">
    <source>
        <dbReference type="PROSITE" id="PS51186"/>
    </source>
</evidence>
<dbReference type="PANTHER" id="PTHR43233:SF1">
    <property type="entry name" value="FAMILY N-ACETYLTRANSFERASE, PUTATIVE (AFU_ORTHOLOGUE AFUA_6G03350)-RELATED"/>
    <property type="match status" value="1"/>
</dbReference>